<dbReference type="AlphaFoldDB" id="A0A2P2JIU0"/>
<dbReference type="EMBL" id="GGEC01012909">
    <property type="protein sequence ID" value="MBW93392.1"/>
    <property type="molecule type" value="Transcribed_RNA"/>
</dbReference>
<proteinExistence type="predicted"/>
<organism evidence="1">
    <name type="scientific">Rhizophora mucronata</name>
    <name type="common">Asiatic mangrove</name>
    <dbReference type="NCBI Taxonomy" id="61149"/>
    <lineage>
        <taxon>Eukaryota</taxon>
        <taxon>Viridiplantae</taxon>
        <taxon>Streptophyta</taxon>
        <taxon>Embryophyta</taxon>
        <taxon>Tracheophyta</taxon>
        <taxon>Spermatophyta</taxon>
        <taxon>Magnoliopsida</taxon>
        <taxon>eudicotyledons</taxon>
        <taxon>Gunneridae</taxon>
        <taxon>Pentapetalae</taxon>
        <taxon>rosids</taxon>
        <taxon>fabids</taxon>
        <taxon>Malpighiales</taxon>
        <taxon>Rhizophoraceae</taxon>
        <taxon>Rhizophora</taxon>
    </lineage>
</organism>
<protein>
    <submittedName>
        <fullName evidence="1">Uncharacterized protein LOC105643409 isoform X1</fullName>
    </submittedName>
</protein>
<accession>A0A2P2JIU0</accession>
<reference evidence="1" key="1">
    <citation type="submission" date="2018-02" db="EMBL/GenBank/DDBJ databases">
        <title>Rhizophora mucronata_Transcriptome.</title>
        <authorList>
            <person name="Meera S.P."/>
            <person name="Sreeshan A."/>
            <person name="Augustine A."/>
        </authorList>
    </citation>
    <scope>NUCLEOTIDE SEQUENCE</scope>
    <source>
        <tissue evidence="1">Leaf</tissue>
    </source>
</reference>
<sequence>MNKIFSKNIQSKEKSSLFHISPCITQGTRNNAVAFPFTVLMHIQSLLQMLPSRISTAYHTIH</sequence>
<name>A0A2P2JIU0_RHIMU</name>
<evidence type="ECO:0000313" key="1">
    <source>
        <dbReference type="EMBL" id="MBW93392.1"/>
    </source>
</evidence>